<keyword evidence="3" id="KW-1185">Reference proteome</keyword>
<dbReference type="InterPro" id="IPR036291">
    <property type="entry name" value="NAD(P)-bd_dom_sf"/>
</dbReference>
<dbReference type="PANTHER" id="PTHR43242:SF1">
    <property type="entry name" value="NAD(P)-BINDING ROSSMANN-FOLD SUPERFAMILY PROTEIN"/>
    <property type="match status" value="1"/>
</dbReference>
<dbReference type="Proteomes" id="UP000624709">
    <property type="component" value="Unassembled WGS sequence"/>
</dbReference>
<name>A0ABQ4BA47_9ACTN</name>
<sequence>MRRVTGRLLITGGSGSLGRRVFARAAAAGWEPIGTYLHAPAATAHVCLDIRDPADIRRVLDEVRPDAIVHTAAGRDRNDWPSTADGAAHLAVAARGIRLVHVSSDAIFSGREVHYDEAALPDPIYRYGAAKAAAETAVRAVDATAAVVRTSLILGDGTGAHEILTRDLIAGRATGALFTDEVRTPVHVDDLADALLELAAGGYAGVLNVAGADPVSRYDLGVLVARREGLDAGAIPAGSLAALGLHRPTDVRLVIGRAAQVLQTRLRGAHEFLAV</sequence>
<feature type="domain" description="RmlD-like substrate binding" evidence="1">
    <location>
        <begin position="7"/>
        <end position="266"/>
    </location>
</feature>
<evidence type="ECO:0000313" key="3">
    <source>
        <dbReference type="Proteomes" id="UP000624709"/>
    </source>
</evidence>
<accession>A0ABQ4BA47</accession>
<dbReference type="InterPro" id="IPR029903">
    <property type="entry name" value="RmlD-like-bd"/>
</dbReference>
<evidence type="ECO:0000259" key="1">
    <source>
        <dbReference type="Pfam" id="PF04321"/>
    </source>
</evidence>
<evidence type="ECO:0000313" key="2">
    <source>
        <dbReference type="EMBL" id="GIE67271.1"/>
    </source>
</evidence>
<reference evidence="2 3" key="1">
    <citation type="submission" date="2021-01" db="EMBL/GenBank/DDBJ databases">
        <title>Whole genome shotgun sequence of Actinoplanes palleronii NBRC 14916.</title>
        <authorList>
            <person name="Komaki H."/>
            <person name="Tamura T."/>
        </authorList>
    </citation>
    <scope>NUCLEOTIDE SEQUENCE [LARGE SCALE GENOMIC DNA]</scope>
    <source>
        <strain evidence="2 3">NBRC 14916</strain>
    </source>
</reference>
<gene>
    <name evidence="2" type="ORF">Apa02nite_033790</name>
</gene>
<proteinExistence type="predicted"/>
<dbReference type="EMBL" id="BOMS01000045">
    <property type="protein sequence ID" value="GIE67271.1"/>
    <property type="molecule type" value="Genomic_DNA"/>
</dbReference>
<comment type="caution">
    <text evidence="2">The sequence shown here is derived from an EMBL/GenBank/DDBJ whole genome shotgun (WGS) entry which is preliminary data.</text>
</comment>
<dbReference type="PANTHER" id="PTHR43242">
    <property type="entry name" value="NAD(P)-BINDING ROSSMANN-FOLD SUPERFAMILY PROTEIN"/>
    <property type="match status" value="1"/>
</dbReference>
<dbReference type="SUPFAM" id="SSF51735">
    <property type="entry name" value="NAD(P)-binding Rossmann-fold domains"/>
    <property type="match status" value="1"/>
</dbReference>
<dbReference type="Pfam" id="PF04321">
    <property type="entry name" value="RmlD_sub_bind"/>
    <property type="match status" value="1"/>
</dbReference>
<dbReference type="Gene3D" id="3.40.50.720">
    <property type="entry name" value="NAD(P)-binding Rossmann-like Domain"/>
    <property type="match status" value="1"/>
</dbReference>
<organism evidence="2 3">
    <name type="scientific">Actinoplanes palleronii</name>
    <dbReference type="NCBI Taxonomy" id="113570"/>
    <lineage>
        <taxon>Bacteria</taxon>
        <taxon>Bacillati</taxon>
        <taxon>Actinomycetota</taxon>
        <taxon>Actinomycetes</taxon>
        <taxon>Micromonosporales</taxon>
        <taxon>Micromonosporaceae</taxon>
        <taxon>Actinoplanes</taxon>
    </lineage>
</organism>
<protein>
    <submittedName>
        <fullName evidence="2">dTDP-4-dehydrorhamnose reductase</fullName>
    </submittedName>
</protein>